<dbReference type="OrthoDB" id="192542at2157"/>
<dbReference type="PATRIC" id="fig|662479.7.peg.1954"/>
<name>M0IGX8_9EURY</name>
<dbReference type="SUPFAM" id="SSF51182">
    <property type="entry name" value="RmlC-like cupins"/>
    <property type="match status" value="1"/>
</dbReference>
<evidence type="ECO:0000313" key="3">
    <source>
        <dbReference type="Proteomes" id="UP000011550"/>
    </source>
</evidence>
<dbReference type="InterPro" id="IPR011051">
    <property type="entry name" value="RmlC_Cupin_sf"/>
</dbReference>
<organism evidence="2 3">
    <name type="scientific">Haloferax mucosum ATCC BAA-1512</name>
    <dbReference type="NCBI Taxonomy" id="662479"/>
    <lineage>
        <taxon>Archaea</taxon>
        <taxon>Methanobacteriati</taxon>
        <taxon>Methanobacteriota</taxon>
        <taxon>Stenosarchaea group</taxon>
        <taxon>Halobacteria</taxon>
        <taxon>Halobacteriales</taxon>
        <taxon>Haloferacaceae</taxon>
        <taxon>Haloferax</taxon>
    </lineage>
</organism>
<dbReference type="Proteomes" id="UP000011550">
    <property type="component" value="Unassembled WGS sequence"/>
</dbReference>
<dbReference type="Gene3D" id="2.60.120.10">
    <property type="entry name" value="Jelly Rolls"/>
    <property type="match status" value="1"/>
</dbReference>
<evidence type="ECO:0000259" key="1">
    <source>
        <dbReference type="Pfam" id="PF07883"/>
    </source>
</evidence>
<gene>
    <name evidence="2" type="ORF">C440_09622</name>
</gene>
<dbReference type="InterPro" id="IPR014710">
    <property type="entry name" value="RmlC-like_jellyroll"/>
</dbReference>
<proteinExistence type="predicted"/>
<protein>
    <submittedName>
        <fullName evidence="2">Polyketide synthase curC</fullName>
    </submittedName>
</protein>
<reference evidence="2 3" key="1">
    <citation type="journal article" date="2014" name="PLoS Genet.">
        <title>Phylogenetically driven sequencing of extremely halophilic archaea reveals strategies for static and dynamic osmo-response.</title>
        <authorList>
            <person name="Becker E.A."/>
            <person name="Seitzer P.M."/>
            <person name="Tritt A."/>
            <person name="Larsen D."/>
            <person name="Krusor M."/>
            <person name="Yao A.I."/>
            <person name="Wu D."/>
            <person name="Madern D."/>
            <person name="Eisen J.A."/>
            <person name="Darling A.E."/>
            <person name="Facciotti M.T."/>
        </authorList>
    </citation>
    <scope>NUCLEOTIDE SEQUENCE [LARGE SCALE GENOMIC DNA]</scope>
    <source>
        <strain evidence="2 3">ATCC BAA-1512</strain>
    </source>
</reference>
<sequence length="126" mass="13931">MGYRVVDTETVEPVSDRPCELRRVGSEAGLETVALNRFRAVPGEQVPLTYHYHTEQEEAFYVLSGTLFVETLDGTFEVPTDGLFVADPESPHRAYNPEDASEPVELLALGSPAVSGDAERYEPDEE</sequence>
<dbReference type="STRING" id="662479.C440_09622"/>
<dbReference type="AlphaFoldDB" id="M0IGX8"/>
<dbReference type="RefSeq" id="WP_008320190.1">
    <property type="nucleotide sequence ID" value="NZ_AOLN01000011.1"/>
</dbReference>
<evidence type="ECO:0000313" key="2">
    <source>
        <dbReference type="EMBL" id="ELZ95327.1"/>
    </source>
</evidence>
<keyword evidence="3" id="KW-1185">Reference proteome</keyword>
<comment type="caution">
    <text evidence="2">The sequence shown here is derived from an EMBL/GenBank/DDBJ whole genome shotgun (WGS) entry which is preliminary data.</text>
</comment>
<feature type="domain" description="Cupin type-2" evidence="1">
    <location>
        <begin position="40"/>
        <end position="108"/>
    </location>
</feature>
<dbReference type="InterPro" id="IPR013096">
    <property type="entry name" value="Cupin_2"/>
</dbReference>
<dbReference type="EMBL" id="AOLN01000011">
    <property type="protein sequence ID" value="ELZ95327.1"/>
    <property type="molecule type" value="Genomic_DNA"/>
</dbReference>
<accession>M0IGX8</accession>
<dbReference type="Pfam" id="PF07883">
    <property type="entry name" value="Cupin_2"/>
    <property type="match status" value="1"/>
</dbReference>